<evidence type="ECO:0000313" key="4">
    <source>
        <dbReference type="WBParaSite" id="Pan_g10761.t1"/>
    </source>
</evidence>
<dbReference type="SUPFAM" id="SSF54403">
    <property type="entry name" value="Cystatin/monellin"/>
    <property type="match status" value="1"/>
</dbReference>
<dbReference type="WBParaSite" id="Pan_g10761.t1">
    <property type="protein sequence ID" value="Pan_g10761.t1"/>
    <property type="gene ID" value="Pan_g10761"/>
</dbReference>
<organism evidence="3 4">
    <name type="scientific">Panagrellus redivivus</name>
    <name type="common">Microworm</name>
    <dbReference type="NCBI Taxonomy" id="6233"/>
    <lineage>
        <taxon>Eukaryota</taxon>
        <taxon>Metazoa</taxon>
        <taxon>Ecdysozoa</taxon>
        <taxon>Nematoda</taxon>
        <taxon>Chromadorea</taxon>
        <taxon>Rhabditida</taxon>
        <taxon>Tylenchina</taxon>
        <taxon>Panagrolaimomorpha</taxon>
        <taxon>Panagrolaimoidea</taxon>
        <taxon>Panagrolaimidae</taxon>
        <taxon>Panagrellus</taxon>
    </lineage>
</organism>
<feature type="domain" description="Cystatin" evidence="2">
    <location>
        <begin position="25"/>
        <end position="111"/>
    </location>
</feature>
<dbReference type="AlphaFoldDB" id="A0A7E4UN78"/>
<feature type="chain" id="PRO_5028894454" evidence="1">
    <location>
        <begin position="20"/>
        <end position="129"/>
    </location>
</feature>
<sequence length="129" mass="14834">MIKPPVLALVFAILFLAYARSPKKLQEVDNKDLAVEAMVQFGTHQFNNMSKEIFKYVPKEVMTATKVGTNVPSYFIDVVLAKTKCLKSARWNELCIPEPNAYLKKVKFTVTTNNRENEEVRKFAFETRN</sequence>
<feature type="signal peptide" evidence="1">
    <location>
        <begin position="1"/>
        <end position="19"/>
    </location>
</feature>
<dbReference type="GO" id="GO:0004869">
    <property type="term" value="F:cysteine-type endopeptidase inhibitor activity"/>
    <property type="evidence" value="ECO:0007669"/>
    <property type="project" value="InterPro"/>
</dbReference>
<dbReference type="Pfam" id="PF00031">
    <property type="entry name" value="Cystatin"/>
    <property type="match status" value="1"/>
</dbReference>
<evidence type="ECO:0000313" key="3">
    <source>
        <dbReference type="Proteomes" id="UP000492821"/>
    </source>
</evidence>
<evidence type="ECO:0000256" key="1">
    <source>
        <dbReference type="SAM" id="SignalP"/>
    </source>
</evidence>
<dbReference type="InterPro" id="IPR046350">
    <property type="entry name" value="Cystatin_sf"/>
</dbReference>
<proteinExistence type="predicted"/>
<dbReference type="Proteomes" id="UP000492821">
    <property type="component" value="Unassembled WGS sequence"/>
</dbReference>
<dbReference type="Gene3D" id="3.10.450.10">
    <property type="match status" value="1"/>
</dbReference>
<protein>
    <submittedName>
        <fullName evidence="4">Cystatin domain-containing protein</fullName>
    </submittedName>
</protein>
<evidence type="ECO:0000259" key="2">
    <source>
        <dbReference type="Pfam" id="PF00031"/>
    </source>
</evidence>
<dbReference type="InterPro" id="IPR000010">
    <property type="entry name" value="Cystatin_dom"/>
</dbReference>
<name>A0A7E4UN78_PANRE</name>
<keyword evidence="3" id="KW-1185">Reference proteome</keyword>
<reference evidence="4" key="2">
    <citation type="submission" date="2020-10" db="UniProtKB">
        <authorList>
            <consortium name="WormBaseParasite"/>
        </authorList>
    </citation>
    <scope>IDENTIFICATION</scope>
</reference>
<keyword evidence="1" id="KW-0732">Signal</keyword>
<accession>A0A7E4UN78</accession>
<reference evidence="3" key="1">
    <citation type="journal article" date="2013" name="Genetics">
        <title>The draft genome and transcriptome of Panagrellus redivivus are shaped by the harsh demands of a free-living lifestyle.</title>
        <authorList>
            <person name="Srinivasan J."/>
            <person name="Dillman A.R."/>
            <person name="Macchietto M.G."/>
            <person name="Heikkinen L."/>
            <person name="Lakso M."/>
            <person name="Fracchia K.M."/>
            <person name="Antoshechkin I."/>
            <person name="Mortazavi A."/>
            <person name="Wong G."/>
            <person name="Sternberg P.W."/>
        </authorList>
    </citation>
    <scope>NUCLEOTIDE SEQUENCE [LARGE SCALE GENOMIC DNA]</scope>
    <source>
        <strain evidence="3">MT8872</strain>
    </source>
</reference>